<keyword evidence="5" id="KW-0963">Cytoplasm</keyword>
<evidence type="ECO:0000313" key="15">
    <source>
        <dbReference type="EMBL" id="KAK3864841.1"/>
    </source>
</evidence>
<dbReference type="PANTHER" id="PTHR12225">
    <property type="entry name" value="ADHESION REGULATING MOLECULE 1 110 KDA CELL MEMBRANE GLYCOPROTEIN"/>
    <property type="match status" value="1"/>
</dbReference>
<dbReference type="Pfam" id="PF04683">
    <property type="entry name" value="Rpn13_ADRM1_Pru"/>
    <property type="match status" value="1"/>
</dbReference>
<feature type="transmembrane region" description="Helical" evidence="11">
    <location>
        <begin position="377"/>
        <end position="399"/>
    </location>
</feature>
<dbReference type="PROSITE" id="PS51917">
    <property type="entry name" value="PRU"/>
    <property type="match status" value="1"/>
</dbReference>
<evidence type="ECO:0000259" key="13">
    <source>
        <dbReference type="PROSITE" id="PS51916"/>
    </source>
</evidence>
<evidence type="ECO:0000256" key="7">
    <source>
        <dbReference type="ARBA" id="ARBA00023242"/>
    </source>
</evidence>
<feature type="region of interest" description="Disordered" evidence="10">
    <location>
        <begin position="894"/>
        <end position="981"/>
    </location>
</feature>
<evidence type="ECO:0000256" key="10">
    <source>
        <dbReference type="SAM" id="MobiDB-lite"/>
    </source>
</evidence>
<feature type="compositionally biased region" description="Low complexity" evidence="10">
    <location>
        <begin position="917"/>
        <end position="973"/>
    </location>
</feature>
<evidence type="ECO:0000256" key="8">
    <source>
        <dbReference type="ARBA" id="ARBA00054744"/>
    </source>
</evidence>
<dbReference type="InterPro" id="IPR001320">
    <property type="entry name" value="Iontro_rcpt_C"/>
</dbReference>
<feature type="compositionally biased region" description="Acidic residues" evidence="10">
    <location>
        <begin position="1130"/>
        <end position="1139"/>
    </location>
</feature>
<dbReference type="GO" id="GO:0070628">
    <property type="term" value="F:proteasome binding"/>
    <property type="evidence" value="ECO:0007669"/>
    <property type="project" value="TreeGrafter"/>
</dbReference>
<dbReference type="InterPro" id="IPR038108">
    <property type="entry name" value="RPN13_DEUBAD_sf"/>
</dbReference>
<feature type="domain" description="DEUBAD" evidence="13">
    <location>
        <begin position="1002"/>
        <end position="1114"/>
    </location>
</feature>
<evidence type="ECO:0000256" key="5">
    <source>
        <dbReference type="ARBA" id="ARBA00022490"/>
    </source>
</evidence>
<organism evidence="15 16">
    <name type="scientific">Petrolisthes cinctipes</name>
    <name type="common">Flat porcelain crab</name>
    <dbReference type="NCBI Taxonomy" id="88211"/>
    <lineage>
        <taxon>Eukaryota</taxon>
        <taxon>Metazoa</taxon>
        <taxon>Ecdysozoa</taxon>
        <taxon>Arthropoda</taxon>
        <taxon>Crustacea</taxon>
        <taxon>Multicrustacea</taxon>
        <taxon>Malacostraca</taxon>
        <taxon>Eumalacostraca</taxon>
        <taxon>Eucarida</taxon>
        <taxon>Decapoda</taxon>
        <taxon>Pleocyemata</taxon>
        <taxon>Anomura</taxon>
        <taxon>Galatheoidea</taxon>
        <taxon>Porcellanidae</taxon>
        <taxon>Petrolisthes</taxon>
    </lineage>
</organism>
<dbReference type="CDD" id="cd13314">
    <property type="entry name" value="PH_Rpn13"/>
    <property type="match status" value="1"/>
</dbReference>
<reference evidence="15" key="1">
    <citation type="submission" date="2023-10" db="EMBL/GenBank/DDBJ databases">
        <title>Genome assemblies of two species of porcelain crab, Petrolisthes cinctipes and Petrolisthes manimaculis (Anomura: Porcellanidae).</title>
        <authorList>
            <person name="Angst P."/>
        </authorList>
    </citation>
    <scope>NUCLEOTIDE SEQUENCE</scope>
    <source>
        <strain evidence="15">PB745_01</strain>
        <tissue evidence="15">Gill</tissue>
    </source>
</reference>
<dbReference type="GO" id="GO:0005737">
    <property type="term" value="C:cytoplasm"/>
    <property type="evidence" value="ECO:0007669"/>
    <property type="project" value="UniProtKB-SubCell"/>
</dbReference>
<keyword evidence="6" id="KW-0647">Proteasome</keyword>
<dbReference type="Gene3D" id="2.30.29.70">
    <property type="entry name" value="Proteasomal ubiquitin receptor Rpn13/ADRM1"/>
    <property type="match status" value="1"/>
</dbReference>
<evidence type="ECO:0000256" key="12">
    <source>
        <dbReference type="SAM" id="SignalP"/>
    </source>
</evidence>
<dbReference type="GO" id="GO:0016020">
    <property type="term" value="C:membrane"/>
    <property type="evidence" value="ECO:0007669"/>
    <property type="project" value="InterPro"/>
</dbReference>
<feature type="region of interest" description="Disordered" evidence="10">
    <location>
        <begin position="1106"/>
        <end position="1139"/>
    </location>
</feature>
<keyword evidence="11" id="KW-0472">Membrane</keyword>
<keyword evidence="7" id="KW-0539">Nucleus</keyword>
<dbReference type="InterPro" id="IPR006773">
    <property type="entry name" value="Rpn13/ADRM1"/>
</dbReference>
<accession>A0AAE1F0Q5</accession>
<dbReference type="Gene3D" id="1.10.287.70">
    <property type="match status" value="1"/>
</dbReference>
<evidence type="ECO:0000256" key="11">
    <source>
        <dbReference type="SAM" id="Phobius"/>
    </source>
</evidence>
<dbReference type="EMBL" id="JAWQEG010003710">
    <property type="protein sequence ID" value="KAK3864841.1"/>
    <property type="molecule type" value="Genomic_DNA"/>
</dbReference>
<dbReference type="Proteomes" id="UP001286313">
    <property type="component" value="Unassembled WGS sequence"/>
</dbReference>
<comment type="caution">
    <text evidence="15">The sequence shown here is derived from an EMBL/GenBank/DDBJ whole genome shotgun (WGS) entry which is preliminary data.</text>
</comment>
<dbReference type="InterPro" id="IPR044868">
    <property type="entry name" value="Rpn13/ADRM1_Pru"/>
</dbReference>
<dbReference type="GO" id="GO:0061133">
    <property type="term" value="F:endopeptidase activator activity"/>
    <property type="evidence" value="ECO:0007669"/>
    <property type="project" value="TreeGrafter"/>
</dbReference>
<feature type="transmembrane region" description="Helical" evidence="11">
    <location>
        <begin position="686"/>
        <end position="704"/>
    </location>
</feature>
<evidence type="ECO:0000256" key="4">
    <source>
        <dbReference type="ARBA" id="ARBA00009216"/>
    </source>
</evidence>
<evidence type="ECO:0000256" key="3">
    <source>
        <dbReference type="ARBA" id="ARBA00008685"/>
    </source>
</evidence>
<feature type="signal peptide" evidence="12">
    <location>
        <begin position="1"/>
        <end position="23"/>
    </location>
</feature>
<evidence type="ECO:0000313" key="16">
    <source>
        <dbReference type="Proteomes" id="UP001286313"/>
    </source>
</evidence>
<dbReference type="PANTHER" id="PTHR12225:SF0">
    <property type="entry name" value="PROTEASOMAL UBIQUITIN RECEPTOR ADRM1"/>
    <property type="match status" value="1"/>
</dbReference>
<protein>
    <recommendedName>
        <fullName evidence="9">Proteasomal ubiquitin receptor ADRM1 homolog</fullName>
    </recommendedName>
</protein>
<feature type="compositionally biased region" description="Basic and acidic residues" evidence="10">
    <location>
        <begin position="646"/>
        <end position="665"/>
    </location>
</feature>
<feature type="compositionally biased region" description="Basic and acidic residues" evidence="10">
    <location>
        <begin position="1106"/>
        <end position="1129"/>
    </location>
</feature>
<dbReference type="InterPro" id="IPR044867">
    <property type="entry name" value="DEUBAD_dom"/>
</dbReference>
<comment type="function">
    <text evidence="8">May function as a proteasomal ubiquitin receptor. May promote the deubiquitinating activity associated with the 26S proteasome.</text>
</comment>
<feature type="transmembrane region" description="Helical" evidence="11">
    <location>
        <begin position="443"/>
        <end position="463"/>
    </location>
</feature>
<dbReference type="SUPFAM" id="SSF53850">
    <property type="entry name" value="Periplasmic binding protein-like II"/>
    <property type="match status" value="1"/>
</dbReference>
<dbReference type="Gene3D" id="1.10.2020.20">
    <property type="match status" value="1"/>
</dbReference>
<keyword evidence="11" id="KW-1133">Transmembrane helix</keyword>
<name>A0AAE1F0Q5_PETCI</name>
<dbReference type="InterPro" id="IPR038633">
    <property type="entry name" value="Rpn13/ADRM1_Pru_sf"/>
</dbReference>
<keyword evidence="16" id="KW-1185">Reference proteome</keyword>
<dbReference type="GO" id="GO:0005634">
    <property type="term" value="C:nucleus"/>
    <property type="evidence" value="ECO:0007669"/>
    <property type="project" value="UniProtKB-SubCell"/>
</dbReference>
<feature type="compositionally biased region" description="Gly residues" evidence="10">
    <location>
        <begin position="897"/>
        <end position="916"/>
    </location>
</feature>
<evidence type="ECO:0000256" key="2">
    <source>
        <dbReference type="ARBA" id="ARBA00004496"/>
    </source>
</evidence>
<feature type="compositionally biased region" description="Low complexity" evidence="10">
    <location>
        <begin position="838"/>
        <end position="855"/>
    </location>
</feature>
<dbReference type="GO" id="GO:0008541">
    <property type="term" value="C:proteasome regulatory particle, lid subcomplex"/>
    <property type="evidence" value="ECO:0007669"/>
    <property type="project" value="TreeGrafter"/>
</dbReference>
<gene>
    <name evidence="15" type="ORF">Pcinc_029503</name>
</gene>
<feature type="region of interest" description="Disordered" evidence="10">
    <location>
        <begin position="828"/>
        <end position="855"/>
    </location>
</feature>
<comment type="similarity">
    <text evidence="4">Belongs to the ADRM1 family.</text>
</comment>
<dbReference type="Pfam" id="PF00060">
    <property type="entry name" value="Lig_chan"/>
    <property type="match status" value="1"/>
</dbReference>
<feature type="chain" id="PRO_5041917483" description="Proteasomal ubiquitin receptor ADRM1 homolog" evidence="12">
    <location>
        <begin position="24"/>
        <end position="1139"/>
    </location>
</feature>
<feature type="compositionally biased region" description="Gly residues" evidence="10">
    <location>
        <begin position="633"/>
        <end position="642"/>
    </location>
</feature>
<dbReference type="PROSITE" id="PS51916">
    <property type="entry name" value="DEUBAD"/>
    <property type="match status" value="1"/>
</dbReference>
<dbReference type="GO" id="GO:0015276">
    <property type="term" value="F:ligand-gated monoatomic ion channel activity"/>
    <property type="evidence" value="ECO:0007669"/>
    <property type="project" value="InterPro"/>
</dbReference>
<dbReference type="AlphaFoldDB" id="A0AAE1F0Q5"/>
<dbReference type="FunFam" id="2.30.29.70:FF:000001">
    <property type="entry name" value="Proteasomal ubiquitin receptor ADRM1"/>
    <property type="match status" value="1"/>
</dbReference>
<evidence type="ECO:0000256" key="9">
    <source>
        <dbReference type="ARBA" id="ARBA00070663"/>
    </source>
</evidence>
<feature type="region of interest" description="Disordered" evidence="10">
    <location>
        <begin position="628"/>
        <end position="665"/>
    </location>
</feature>
<keyword evidence="11" id="KW-0812">Transmembrane</keyword>
<keyword evidence="12" id="KW-0732">Signal</keyword>
<proteinExistence type="inferred from homology"/>
<feature type="domain" description="Pru" evidence="14">
    <location>
        <begin position="721"/>
        <end position="834"/>
    </location>
</feature>
<evidence type="ECO:0000256" key="6">
    <source>
        <dbReference type="ARBA" id="ARBA00022942"/>
    </source>
</evidence>
<sequence length="1139" mass="124346">MMALLVFLSHLILLASVSTPVVAAVTLLPRGMDWTEWAWEAVGAVLTSPSLPPSPPHCSLAFITDNNNITTSTSIIQKGRDLSASLGVSVFEVATMKGRDHNNNNNNLTQTHLTRVVTQARQVRVGSWCVSVVVVSRDVELLGSLAHEIRQGRLLQWGTRLVVVTQLDLLTLTHLLHTHWTFAMMNTLMLNKENSRWVLYQHIPYTEGEGGYRVMRVGSWTPKTGLITTSQHFPTKFNNFHGASFPVSVDEESMPLFGVIRKTVQTSTSTQTPGNNNNNNTSTVITFKGRDYIMLLAVGETLNFTPAITLTTSVTQSIQEVVSGKSFLHPLRLVLLPHFLTLVDYTFPIDRASITFSLAKPPIKPQWQSLYYPLRPVVWAAILVLLVAIPPLFVVASNIGGNDGGGGGDRNSSRRRNTLSLLAPARVLLAQDLAHYYPRASSLRLLLATWMIFSFVVGASYRGSLTAFLTIRKYPARPETLEELALTKRPSTFPNGLMWFRDYFLTSRQPATRSVGDLSSLVPTVRTGMDYMAHNRGAFFYERYYMQLAIAEHYSDLWGDTDLYVAKENVLPNYAAWFVPHDAPYKHSLDLVLARIIEAGLKDKWLEDVMRETKMEIRIKKLQQSNIKREGDNVGGGDGDVNGDGTAKESSKDEGSDESVNRDSIRGVVSGREQGRQSLTLTHLQGPFWLLLLGMVAALVALLIEVPINMSSALFGASTRSSSKNLVEFRCGKMYLKGQMVHPDKRKGQLYLYQADDSLMHFCWKDRGTGTVEEDLIVFPDDCLFKRVNQCTTGRVYVLIFRSSVRRLFFWMQEPKTDKDEEHCRKVNELMNNPPTPGSSSRTPGSSSSNPSAALSSEITNIRDADLQNIFGNISQQQLMQFLGSGMSSLATLLGPGRSGSSGGSGRGSSSGGGSGSDSTPSTPAATTTTTPSATTPTTTTTTTSTTTVSAPPAAQDSAQSGSGSSGNESSSGGTPGSNVVPIQLSDLQNILSGITVPPDVAGSPRVPVDLSSAMTAEALQPILTNEAFVEELRPYLPATAEELPPTEQLRGTVTSPQFQQAVSLFSSALQSGQLGPLINQFGLGEDAVLAASSCDMEAFIKALGKKDKDEGSKKEEEKKNADKEKDQDKDDDDYMAVD</sequence>
<evidence type="ECO:0000259" key="14">
    <source>
        <dbReference type="PROSITE" id="PS51917"/>
    </source>
</evidence>
<dbReference type="Pfam" id="PF16550">
    <property type="entry name" value="RPN13_C"/>
    <property type="match status" value="1"/>
</dbReference>
<comment type="similarity">
    <text evidence="3">Belongs to the glutamate-gated ion channel (TC 1.A.10.1) family.</text>
</comment>
<dbReference type="FunFam" id="1.10.2020.20:FF:000001">
    <property type="entry name" value="Proteasomal ubiquitin receptor ADRM1"/>
    <property type="match status" value="1"/>
</dbReference>
<comment type="subcellular location">
    <subcellularLocation>
        <location evidence="2">Cytoplasm</location>
    </subcellularLocation>
    <subcellularLocation>
        <location evidence="1">Nucleus</location>
    </subcellularLocation>
</comment>
<evidence type="ECO:0000256" key="1">
    <source>
        <dbReference type="ARBA" id="ARBA00004123"/>
    </source>
</evidence>
<dbReference type="InterPro" id="IPR032368">
    <property type="entry name" value="RPN13_DEUBAD"/>
</dbReference>